<feature type="domain" description="Inositolphosphotransferase Aur1/Ipt1" evidence="6">
    <location>
        <begin position="51"/>
        <end position="230"/>
    </location>
</feature>
<evidence type="ECO:0000256" key="2">
    <source>
        <dbReference type="ARBA" id="ARBA00022692"/>
    </source>
</evidence>
<keyword evidence="2 5" id="KW-0812">Transmembrane</keyword>
<feature type="transmembrane region" description="Helical" evidence="5">
    <location>
        <begin position="166"/>
        <end position="185"/>
    </location>
</feature>
<sequence length="326" mass="36426">MFEQTFQGFAVLRTITKEVALIGACYLAFALVKNLTDPSPVLKAVTNGWGVLKLESALALNFEATVQQIIGRISLGAMIATTYFYVAGMWIGLVATAIYTFAKSRTVYLNLRRTFVFSMIFGAIVFAIYPLAPPRFMPGLGMTDTVTLLGLDPAPHSDSAISYNRFAAMPSLHYAWALLVMVAAFKMGGMWFKIGGFLYQAFMFIAIIATANHYVLDAVAGAILLMVALYANRWWNHYDDQMNEWAGDLLSQLRELDQNWRKRVGTVQVHDLRQQLLADFILRGGHAIQPMRSRVASSYSTIRLSQSPDVQRSFRPELNNLSLVLN</sequence>
<protein>
    <recommendedName>
        <fullName evidence="6">Inositolphosphotransferase Aur1/Ipt1 domain-containing protein</fullName>
    </recommendedName>
</protein>
<accession>A0AAJ5ZBB7</accession>
<dbReference type="Proteomes" id="UP001219901">
    <property type="component" value="Chromosome"/>
</dbReference>
<dbReference type="PANTHER" id="PTHR31310">
    <property type="match status" value="1"/>
</dbReference>
<evidence type="ECO:0000259" key="6">
    <source>
        <dbReference type="Pfam" id="PF14378"/>
    </source>
</evidence>
<dbReference type="EMBL" id="CP046147">
    <property type="protein sequence ID" value="WFG38139.1"/>
    <property type="molecule type" value="Genomic_DNA"/>
</dbReference>
<keyword evidence="3 5" id="KW-1133">Transmembrane helix</keyword>
<dbReference type="InterPro" id="IPR026841">
    <property type="entry name" value="Aur1/Ipt1"/>
</dbReference>
<name>A0AAJ5ZBB7_9CHLR</name>
<feature type="transmembrane region" description="Helical" evidence="5">
    <location>
        <begin position="82"/>
        <end position="102"/>
    </location>
</feature>
<dbReference type="AlphaFoldDB" id="A0AAJ5ZBB7"/>
<reference evidence="7 8" key="1">
    <citation type="submission" date="2019-11" db="EMBL/GenBank/DDBJ databases">
        <authorList>
            <person name="Cho J.-C."/>
        </authorList>
    </citation>
    <scope>NUCLEOTIDE SEQUENCE [LARGE SCALE GENOMIC DNA]</scope>
    <source>
        <strain evidence="7 8">JH1073</strain>
    </source>
</reference>
<evidence type="ECO:0000256" key="1">
    <source>
        <dbReference type="ARBA" id="ARBA00004141"/>
    </source>
</evidence>
<organism evidence="7 8">
    <name type="scientific">Candidatus Lucifugimonas marina</name>
    <dbReference type="NCBI Taxonomy" id="3038979"/>
    <lineage>
        <taxon>Bacteria</taxon>
        <taxon>Bacillati</taxon>
        <taxon>Chloroflexota</taxon>
        <taxon>Dehalococcoidia</taxon>
        <taxon>SAR202 cluster</taxon>
        <taxon>Candidatus Lucifugimonadales</taxon>
        <taxon>Candidatus Lucifugimonadaceae</taxon>
        <taxon>Candidatus Lucifugimonas</taxon>
    </lineage>
</organism>
<proteinExistence type="predicted"/>
<evidence type="ECO:0000313" key="8">
    <source>
        <dbReference type="Proteomes" id="UP001219901"/>
    </source>
</evidence>
<dbReference type="InterPro" id="IPR052185">
    <property type="entry name" value="IPC_Synthase-Related"/>
</dbReference>
<reference evidence="8" key="2">
    <citation type="submission" date="2023-06" db="EMBL/GenBank/DDBJ databases">
        <title>Pangenomics reveal diversification of enzyme families and niche specialization in globally abundant SAR202 bacteria.</title>
        <authorList>
            <person name="Saw J.H.W."/>
        </authorList>
    </citation>
    <scope>NUCLEOTIDE SEQUENCE [LARGE SCALE GENOMIC DNA]</scope>
    <source>
        <strain evidence="8">JH1073</strain>
    </source>
</reference>
<dbReference type="CDD" id="cd03386">
    <property type="entry name" value="PAP2_Aur1_like"/>
    <property type="match status" value="1"/>
</dbReference>
<evidence type="ECO:0000256" key="3">
    <source>
        <dbReference type="ARBA" id="ARBA00022989"/>
    </source>
</evidence>
<feature type="transmembrane region" description="Helical" evidence="5">
    <location>
        <begin position="190"/>
        <end position="208"/>
    </location>
</feature>
<evidence type="ECO:0000256" key="5">
    <source>
        <dbReference type="SAM" id="Phobius"/>
    </source>
</evidence>
<gene>
    <name evidence="7" type="ORF">GKO48_00455</name>
</gene>
<feature type="transmembrane region" description="Helical" evidence="5">
    <location>
        <begin position="214"/>
        <end position="232"/>
    </location>
</feature>
<keyword evidence="4 5" id="KW-0472">Membrane</keyword>
<feature type="transmembrane region" description="Helical" evidence="5">
    <location>
        <begin position="114"/>
        <end position="132"/>
    </location>
</feature>
<dbReference type="Pfam" id="PF14378">
    <property type="entry name" value="PAP2_3"/>
    <property type="match status" value="1"/>
</dbReference>
<dbReference type="PANTHER" id="PTHR31310:SF7">
    <property type="entry name" value="PA-PHOSPHATASE RELATED-FAMILY PROTEIN DDB_G0268928"/>
    <property type="match status" value="1"/>
</dbReference>
<evidence type="ECO:0000313" key="7">
    <source>
        <dbReference type="EMBL" id="WFG38139.1"/>
    </source>
</evidence>
<comment type="subcellular location">
    <subcellularLocation>
        <location evidence="1">Membrane</location>
        <topology evidence="1">Multi-pass membrane protein</topology>
    </subcellularLocation>
</comment>
<evidence type="ECO:0000256" key="4">
    <source>
        <dbReference type="ARBA" id="ARBA00023136"/>
    </source>
</evidence>
<dbReference type="GO" id="GO:0016020">
    <property type="term" value="C:membrane"/>
    <property type="evidence" value="ECO:0007669"/>
    <property type="project" value="UniProtKB-SubCell"/>
</dbReference>
<keyword evidence="8" id="KW-1185">Reference proteome</keyword>